<dbReference type="HOGENOM" id="CLU_012253_0_0_2"/>
<dbReference type="Proteomes" id="UP000028194">
    <property type="component" value="Chromosome"/>
</dbReference>
<dbReference type="InterPro" id="IPR012938">
    <property type="entry name" value="Glc/Sorbosone_DH"/>
</dbReference>
<protein>
    <submittedName>
        <fullName evidence="2">Glucose/sorbosone dehydrogenase</fullName>
    </submittedName>
</protein>
<dbReference type="Gene3D" id="2.120.10.30">
    <property type="entry name" value="TolB, C-terminal domain"/>
    <property type="match status" value="1"/>
</dbReference>
<dbReference type="STRING" id="1459636.NTE_00547"/>
<reference evidence="2 3" key="1">
    <citation type="journal article" date="2014" name="PLoS ONE">
        <title>Genome Sequence of Candidatus Nitrososphaera evergladensis from Group I.1b Enriched from Everglades Soil Reveals Novel Genomic Features of the Ammonia-Oxidizing Archaea.</title>
        <authorList>
            <person name="Zhalnina K.V."/>
            <person name="Dias R."/>
            <person name="Leonard M.T."/>
            <person name="Dorr de Quadros P."/>
            <person name="Camargo F.A."/>
            <person name="Drew J.C."/>
            <person name="Farmerie W.G."/>
            <person name="Daroub S.H."/>
            <person name="Triplett E.W."/>
        </authorList>
    </citation>
    <scope>NUCLEOTIDE SEQUENCE [LARGE SCALE GENOMIC DNA]</scope>
    <source>
        <strain evidence="2 3">SR1</strain>
    </source>
</reference>
<dbReference type="AlphaFoldDB" id="A0A075MMY5"/>
<evidence type="ECO:0000313" key="3">
    <source>
        <dbReference type="Proteomes" id="UP000028194"/>
    </source>
</evidence>
<dbReference type="PANTHER" id="PTHR19328:SF13">
    <property type="entry name" value="HIPL1 PROTEIN"/>
    <property type="match status" value="1"/>
</dbReference>
<accession>A0A075MMY5</accession>
<dbReference type="PANTHER" id="PTHR19328">
    <property type="entry name" value="HEDGEHOG-INTERACTING PROTEIN"/>
    <property type="match status" value="1"/>
</dbReference>
<dbReference type="Pfam" id="PF07995">
    <property type="entry name" value="GSDH"/>
    <property type="match status" value="1"/>
</dbReference>
<name>A0A075MMY5_9ARCH</name>
<feature type="domain" description="Glucose/Sorbosone dehydrogenase" evidence="1">
    <location>
        <begin position="66"/>
        <end position="393"/>
    </location>
</feature>
<dbReference type="KEGG" id="nev:NTE_00547"/>
<sequence>MMLLMPCTSTKAAAAVTLLVMAVVIFSVVVSPNLLSPVAAQNLSEQQQQRQEAESRLKVETVASNLHIPWSIAFASDGRIFFTERAGNVQVIEANGTLAKQPVAKIGAVAAIGEGGLLGLALDPDFEKNHFVYLYYTYSTIPFFGSANRVSKFTEKDNALVNEQILLDKIPAASNHDGGRIKFGPDGKLYVATGDAANGSSSQDLGSLAGKILRINSDGTIPADNPFSNSPVYSYGHRNPQGFDWDPSTGKLVEAEHGPSGEKGLFAHDEVNVIEPGKNYGWPNVIGKANDTRYVDPVLETGNVTWAPSGASFYHGDKIPEWKNKFLVATLRGQHLEVMQLDTSAENNKEAASSSSVVISSEAIFQNMYGRLRDVQEGPDGYVYVLTSNTDGRGSPAVDDDKILRISPQ</sequence>
<dbReference type="eggNOG" id="arCOG02796">
    <property type="taxonomic scope" value="Archaea"/>
</dbReference>
<gene>
    <name evidence="2" type="ORF">NTE_00547</name>
</gene>
<evidence type="ECO:0000313" key="2">
    <source>
        <dbReference type="EMBL" id="AIF82628.1"/>
    </source>
</evidence>
<dbReference type="EMBL" id="CP007174">
    <property type="protein sequence ID" value="AIF82628.1"/>
    <property type="molecule type" value="Genomic_DNA"/>
</dbReference>
<dbReference type="SUPFAM" id="SSF50952">
    <property type="entry name" value="Soluble quinoprotein glucose dehydrogenase"/>
    <property type="match status" value="1"/>
</dbReference>
<dbReference type="InterPro" id="IPR011042">
    <property type="entry name" value="6-blade_b-propeller_TolB-like"/>
</dbReference>
<organism evidence="2 3">
    <name type="scientific">Candidatus Nitrososphaera evergladensis SR1</name>
    <dbReference type="NCBI Taxonomy" id="1459636"/>
    <lineage>
        <taxon>Archaea</taxon>
        <taxon>Nitrososphaerota</taxon>
        <taxon>Nitrososphaeria</taxon>
        <taxon>Nitrososphaerales</taxon>
        <taxon>Nitrososphaeraceae</taxon>
        <taxon>Nitrososphaera</taxon>
    </lineage>
</organism>
<evidence type="ECO:0000259" key="1">
    <source>
        <dbReference type="Pfam" id="PF07995"/>
    </source>
</evidence>
<keyword evidence="3" id="KW-1185">Reference proteome</keyword>
<dbReference type="InterPro" id="IPR011041">
    <property type="entry name" value="Quinoprot_gluc/sorb_DH_b-prop"/>
</dbReference>
<proteinExistence type="predicted"/>